<dbReference type="Pfam" id="PF05193">
    <property type="entry name" value="Peptidase_M16_C"/>
    <property type="match status" value="1"/>
</dbReference>
<feature type="domain" description="Peptidase M16 N-terminal" evidence="3">
    <location>
        <begin position="40"/>
        <end position="185"/>
    </location>
</feature>
<accession>A0A1R3VXF4</accession>
<dbReference type="Gene3D" id="3.30.830.10">
    <property type="entry name" value="Metalloenzyme, LuxS/M16 peptidase-like"/>
    <property type="match status" value="2"/>
</dbReference>
<protein>
    <submittedName>
        <fullName evidence="5">Zinc protease</fullName>
    </submittedName>
</protein>
<keyword evidence="5" id="KW-0378">Hydrolase</keyword>
<dbReference type="PANTHER" id="PTHR11851">
    <property type="entry name" value="METALLOPROTEASE"/>
    <property type="match status" value="1"/>
</dbReference>
<dbReference type="InterPro" id="IPR007863">
    <property type="entry name" value="Peptidase_M16_C"/>
</dbReference>
<dbReference type="PANTHER" id="PTHR11851:SF49">
    <property type="entry name" value="MITOCHONDRIAL-PROCESSING PEPTIDASE SUBUNIT ALPHA"/>
    <property type="match status" value="1"/>
</dbReference>
<dbReference type="EMBL" id="FTPK01000002">
    <property type="protein sequence ID" value="SIT68618.1"/>
    <property type="molecule type" value="Genomic_DNA"/>
</dbReference>
<sequence length="459" mass="51354">MRGKTGFWGWLMVLLLAGTVSADPRSAGVHEFTLDNGLKVLVQPDHRAPVISAMLWYRVGSSHEHGGITGVSHALEHMMFNGTHEYPAGEFSRIISSLGGRENAFVSRDFTAYFAQLSAEHLDTVLMLEADRMQNLAFPEEEFIQEMRVVREERRLRTDDNPNALAWEHFNATAWFNSPYGNPVIGWMVDIDAYTIEDLRAWYQRWYAPNNAILVVVGDVRPEEVLTLAETRFGSIPASDLPLIKSQTEVTQLGERRITVRAPARVPLLIMGYKAPVILTAEEEWEPYALMVAAGILDGGSSARFARELEREQELAASASASYSGFSRLDNLFVVSVTPSEGVTQTELEVAIEAQLQRLQDELVTDAELERVKAQVVASDVYRRDSIHGQAMRLGSLEAAGLSWEVGEAFAERIRAVTAEQVQAVAQRYFDHDQRTIAWLEPLPINPDNPPGYFEGHLR</sequence>
<dbReference type="RefSeq" id="WP_076755335.1">
    <property type="nucleotide sequence ID" value="NZ_CP023018.1"/>
</dbReference>
<dbReference type="InterPro" id="IPR011249">
    <property type="entry name" value="Metalloenz_LuxS/M16"/>
</dbReference>
<dbReference type="AlphaFoldDB" id="A0A1R3VXF4"/>
<evidence type="ECO:0000259" key="4">
    <source>
        <dbReference type="Pfam" id="PF05193"/>
    </source>
</evidence>
<evidence type="ECO:0000256" key="2">
    <source>
        <dbReference type="SAM" id="SignalP"/>
    </source>
</evidence>
<dbReference type="SUPFAM" id="SSF63411">
    <property type="entry name" value="LuxS/MPP-like metallohydrolase"/>
    <property type="match status" value="2"/>
</dbReference>
<feature type="domain" description="Peptidase M16 C-terminal" evidence="4">
    <location>
        <begin position="195"/>
        <end position="375"/>
    </location>
</feature>
<dbReference type="GO" id="GO:0046872">
    <property type="term" value="F:metal ion binding"/>
    <property type="evidence" value="ECO:0007669"/>
    <property type="project" value="InterPro"/>
</dbReference>
<evidence type="ECO:0000313" key="6">
    <source>
        <dbReference type="Proteomes" id="UP000223759"/>
    </source>
</evidence>
<evidence type="ECO:0000313" key="5">
    <source>
        <dbReference type="EMBL" id="SIT68618.1"/>
    </source>
</evidence>
<keyword evidence="6" id="KW-1185">Reference proteome</keyword>
<organism evidence="5 6">
    <name type="scientific">Ectothiorhodosinus mongolicus</name>
    <dbReference type="NCBI Taxonomy" id="233100"/>
    <lineage>
        <taxon>Bacteria</taxon>
        <taxon>Pseudomonadati</taxon>
        <taxon>Pseudomonadota</taxon>
        <taxon>Gammaproteobacteria</taxon>
        <taxon>Chromatiales</taxon>
        <taxon>Ectothiorhodospiraceae</taxon>
        <taxon>Ectothiorhodosinus</taxon>
    </lineage>
</organism>
<dbReference type="Proteomes" id="UP000223759">
    <property type="component" value="Unassembled WGS sequence"/>
</dbReference>
<evidence type="ECO:0000256" key="1">
    <source>
        <dbReference type="ARBA" id="ARBA00007261"/>
    </source>
</evidence>
<dbReference type="Pfam" id="PF00675">
    <property type="entry name" value="Peptidase_M16"/>
    <property type="match status" value="1"/>
</dbReference>
<keyword evidence="2" id="KW-0732">Signal</keyword>
<dbReference type="InterPro" id="IPR011765">
    <property type="entry name" value="Pept_M16_N"/>
</dbReference>
<gene>
    <name evidence="5" type="ORF">SAMN05216526_0895</name>
</gene>
<feature type="chain" id="PRO_5013068530" evidence="2">
    <location>
        <begin position="23"/>
        <end position="459"/>
    </location>
</feature>
<reference evidence="5 6" key="1">
    <citation type="submission" date="2017-01" db="EMBL/GenBank/DDBJ databases">
        <authorList>
            <person name="Mah S.A."/>
            <person name="Swanson W.J."/>
            <person name="Moy G.W."/>
            <person name="Vacquier V.D."/>
        </authorList>
    </citation>
    <scope>NUCLEOTIDE SEQUENCE [LARGE SCALE GENOMIC DNA]</scope>
    <source>
        <strain evidence="5 6">M9</strain>
    </source>
</reference>
<comment type="similarity">
    <text evidence="1">Belongs to the peptidase M16 family.</text>
</comment>
<dbReference type="OrthoDB" id="9811314at2"/>
<dbReference type="GO" id="GO:0008233">
    <property type="term" value="F:peptidase activity"/>
    <property type="evidence" value="ECO:0007669"/>
    <property type="project" value="UniProtKB-KW"/>
</dbReference>
<keyword evidence="5" id="KW-0645">Protease</keyword>
<dbReference type="InterPro" id="IPR050361">
    <property type="entry name" value="MPP/UQCRC_Complex"/>
</dbReference>
<dbReference type="GO" id="GO:0006508">
    <property type="term" value="P:proteolysis"/>
    <property type="evidence" value="ECO:0007669"/>
    <property type="project" value="UniProtKB-KW"/>
</dbReference>
<evidence type="ECO:0000259" key="3">
    <source>
        <dbReference type="Pfam" id="PF00675"/>
    </source>
</evidence>
<name>A0A1R3VXF4_9GAMM</name>
<proteinExistence type="inferred from homology"/>
<feature type="signal peptide" evidence="2">
    <location>
        <begin position="1"/>
        <end position="22"/>
    </location>
</feature>
<dbReference type="STRING" id="233100.SAMN05216526_0895"/>